<sequence>MNLDTEIGILIFISTMENNIDLKLRTKKFGLRVIKLVNYLPNTMAAKALGNQLLRSATSVGANYRAACRAKSTKDFINKLKIVEEESDECQFWLELLEESEIVKPQLIGNLKKEASELTAIFVTAINSAKRNMDKVRNTK</sequence>
<name>A0A9X2JB76_9SPHI</name>
<dbReference type="PANTHER" id="PTHR38471">
    <property type="entry name" value="FOUR HELIX BUNDLE PROTEIN"/>
    <property type="match status" value="1"/>
</dbReference>
<dbReference type="NCBIfam" id="TIGR02436">
    <property type="entry name" value="four helix bundle protein"/>
    <property type="match status" value="1"/>
</dbReference>
<gene>
    <name evidence="1" type="ORF">NF867_04945</name>
</gene>
<dbReference type="PIRSF" id="PIRSF035652">
    <property type="entry name" value="CHP02436"/>
    <property type="match status" value="1"/>
</dbReference>
<dbReference type="Gene3D" id="1.20.1440.60">
    <property type="entry name" value="23S rRNA-intervening sequence"/>
    <property type="match status" value="1"/>
</dbReference>
<dbReference type="InterPro" id="IPR012657">
    <property type="entry name" value="23S_rRNA-intervening_sequence"/>
</dbReference>
<evidence type="ECO:0000313" key="2">
    <source>
        <dbReference type="Proteomes" id="UP001155182"/>
    </source>
</evidence>
<proteinExistence type="predicted"/>
<protein>
    <submittedName>
        <fullName evidence="1">Four helix bundle protein</fullName>
    </submittedName>
</protein>
<accession>A0A9X2JB76</accession>
<reference evidence="1" key="1">
    <citation type="submission" date="2022-06" db="EMBL/GenBank/DDBJ databases">
        <title>Solitalea sp. MAHUQ-68 isolated from rhizospheric soil.</title>
        <authorList>
            <person name="Huq M.A."/>
        </authorList>
    </citation>
    <scope>NUCLEOTIDE SEQUENCE</scope>
    <source>
        <strain evidence="1">MAHUQ-68</strain>
    </source>
</reference>
<dbReference type="Pfam" id="PF05635">
    <property type="entry name" value="23S_rRNA_IVP"/>
    <property type="match status" value="1"/>
</dbReference>
<evidence type="ECO:0000313" key="1">
    <source>
        <dbReference type="EMBL" id="MCO4292207.1"/>
    </source>
</evidence>
<dbReference type="SUPFAM" id="SSF158446">
    <property type="entry name" value="IVS-encoded protein-like"/>
    <property type="match status" value="1"/>
</dbReference>
<dbReference type="PANTHER" id="PTHR38471:SF2">
    <property type="entry name" value="FOUR HELIX BUNDLE PROTEIN"/>
    <property type="match status" value="1"/>
</dbReference>
<dbReference type="EMBL" id="JAMWYS010000024">
    <property type="protein sequence ID" value="MCO4292207.1"/>
    <property type="molecule type" value="Genomic_DNA"/>
</dbReference>
<dbReference type="AlphaFoldDB" id="A0A9X2JB76"/>
<dbReference type="RefSeq" id="WP_252586490.1">
    <property type="nucleotide sequence ID" value="NZ_JAMWYS010000024.1"/>
</dbReference>
<comment type="caution">
    <text evidence="1">The sequence shown here is derived from an EMBL/GenBank/DDBJ whole genome shotgun (WGS) entry which is preliminary data.</text>
</comment>
<dbReference type="InterPro" id="IPR036583">
    <property type="entry name" value="23S_rRNA_IVS_sf"/>
</dbReference>
<dbReference type="Proteomes" id="UP001155182">
    <property type="component" value="Unassembled WGS sequence"/>
</dbReference>
<organism evidence="1 2">
    <name type="scientific">Solitalea agri</name>
    <dbReference type="NCBI Taxonomy" id="2953739"/>
    <lineage>
        <taxon>Bacteria</taxon>
        <taxon>Pseudomonadati</taxon>
        <taxon>Bacteroidota</taxon>
        <taxon>Sphingobacteriia</taxon>
        <taxon>Sphingobacteriales</taxon>
        <taxon>Sphingobacteriaceae</taxon>
        <taxon>Solitalea</taxon>
    </lineage>
</organism>
<keyword evidence="2" id="KW-1185">Reference proteome</keyword>